<feature type="domain" description="Glycosyltransferase 2-like" evidence="1">
    <location>
        <begin position="8"/>
        <end position="140"/>
    </location>
</feature>
<dbReference type="InterPro" id="IPR011990">
    <property type="entry name" value="TPR-like_helical_dom_sf"/>
</dbReference>
<dbReference type="SUPFAM" id="SSF53448">
    <property type="entry name" value="Nucleotide-diphospho-sugar transferases"/>
    <property type="match status" value="1"/>
</dbReference>
<keyword evidence="2" id="KW-0328">Glycosyltransferase</keyword>
<name>A5MZZ2_CLOK5</name>
<evidence type="ECO:0000259" key="1">
    <source>
        <dbReference type="Pfam" id="PF00535"/>
    </source>
</evidence>
<protein>
    <submittedName>
        <fullName evidence="2">Predicted glycosyltransferase</fullName>
        <ecNumber evidence="2">2.4.-.-</ecNumber>
    </submittedName>
</protein>
<reference evidence="2 3" key="1">
    <citation type="journal article" date="2008" name="Proc. Natl. Acad. Sci. U.S.A.">
        <title>The genome of Clostridium kluyveri, a strict anaerobe with unique metabolic features.</title>
        <authorList>
            <person name="Seedorf H."/>
            <person name="Fricke W.F."/>
            <person name="Veith B."/>
            <person name="Brueggemann H."/>
            <person name="Liesegang H."/>
            <person name="Strittmatter A."/>
            <person name="Miethke M."/>
            <person name="Buckel W."/>
            <person name="Hinderberger J."/>
            <person name="Li F."/>
            <person name="Hagemeier C."/>
            <person name="Thauer R.K."/>
            <person name="Gottschalk G."/>
        </authorList>
    </citation>
    <scope>NUCLEOTIDE SEQUENCE [LARGE SCALE GENOMIC DNA]</scope>
    <source>
        <strain evidence="3">ATCC 8527 / DSM 555 / NCIMB 10680</strain>
    </source>
</reference>
<dbReference type="HOGENOM" id="CLU_023736_0_0_9"/>
<evidence type="ECO:0000313" key="3">
    <source>
        <dbReference type="Proteomes" id="UP000002411"/>
    </source>
</evidence>
<dbReference type="AlphaFoldDB" id="A5MZZ2"/>
<dbReference type="CDD" id="cd02511">
    <property type="entry name" value="Beta4Glucosyltransferase"/>
    <property type="match status" value="1"/>
</dbReference>
<evidence type="ECO:0000313" key="2">
    <source>
        <dbReference type="EMBL" id="EDK34438.1"/>
    </source>
</evidence>
<dbReference type="KEGG" id="ckl:CKL_2426"/>
<dbReference type="Pfam" id="PF00535">
    <property type="entry name" value="Glycos_transf_2"/>
    <property type="match status" value="1"/>
</dbReference>
<accession>A5MZZ2</accession>
<dbReference type="PANTHER" id="PTHR43630:SF2">
    <property type="entry name" value="GLYCOSYLTRANSFERASE"/>
    <property type="match status" value="1"/>
</dbReference>
<dbReference type="SUPFAM" id="SSF48452">
    <property type="entry name" value="TPR-like"/>
    <property type="match status" value="1"/>
</dbReference>
<dbReference type="EMBL" id="CP000673">
    <property type="protein sequence ID" value="EDK34438.1"/>
    <property type="molecule type" value="Genomic_DNA"/>
</dbReference>
<dbReference type="InterPro" id="IPR001173">
    <property type="entry name" value="Glyco_trans_2-like"/>
</dbReference>
<dbReference type="Gene3D" id="1.25.40.10">
    <property type="entry name" value="Tetratricopeptide repeat domain"/>
    <property type="match status" value="1"/>
</dbReference>
<organism evidence="2 3">
    <name type="scientific">Clostridium kluyveri (strain ATCC 8527 / DSM 555 / NBRC 12016 / NCIMB 10680 / K1)</name>
    <dbReference type="NCBI Taxonomy" id="431943"/>
    <lineage>
        <taxon>Bacteria</taxon>
        <taxon>Bacillati</taxon>
        <taxon>Bacillota</taxon>
        <taxon>Clostridia</taxon>
        <taxon>Eubacteriales</taxon>
        <taxon>Clostridiaceae</taxon>
        <taxon>Clostridium</taxon>
    </lineage>
</organism>
<dbReference type="GO" id="GO:0016757">
    <property type="term" value="F:glycosyltransferase activity"/>
    <property type="evidence" value="ECO:0007669"/>
    <property type="project" value="UniProtKB-KW"/>
</dbReference>
<dbReference type="eggNOG" id="COG0463">
    <property type="taxonomic scope" value="Bacteria"/>
</dbReference>
<dbReference type="InterPro" id="IPR029044">
    <property type="entry name" value="Nucleotide-diphossugar_trans"/>
</dbReference>
<sequence length="360" mass="42585">MKDSITVSLCMIVKNEEDTIGRCLDSVKDVIDEFIIVDTGSSDNTKDVIKKYTDNIYDFEWIDDFSAARNFAFSKATKDYIFWLDADDVLLPEDVEKFKALKKNLDTSIDSVTMRYNVSFDEYSNVTTSYRRNRLVKKEKNFKWIGFVHEYLEVYGNIINSEISVTHKKINYSPNRNLEIFQNKLKEGVEFTPRDILYYGNELYEHRMFEDALKYYNDFLDSKRGWYEDNIHVCGKICDYYQSINNGEECRKYAFKSFEYDSPRAEACCRLGFSFLQENKINQAIFWYETAANLKKPINSLGFFSDACWTWLPHLQLCVCYDRIGKHQLAYEHNEIAGKFRPNDKKILYNRNYFQSIGIK</sequence>
<keyword evidence="2" id="KW-0808">Transferase</keyword>
<dbReference type="Gene3D" id="3.90.550.10">
    <property type="entry name" value="Spore Coat Polysaccharide Biosynthesis Protein SpsA, Chain A"/>
    <property type="match status" value="1"/>
</dbReference>
<dbReference type="PANTHER" id="PTHR43630">
    <property type="entry name" value="POLY-BETA-1,6-N-ACETYL-D-GLUCOSAMINE SYNTHASE"/>
    <property type="match status" value="1"/>
</dbReference>
<proteinExistence type="predicted"/>
<dbReference type="EC" id="2.4.-.-" evidence="2"/>
<dbReference type="Proteomes" id="UP000002411">
    <property type="component" value="Chromosome"/>
</dbReference>
<keyword evidence="3" id="KW-1185">Reference proteome</keyword>
<dbReference type="STRING" id="431943.CKL_2426"/>
<gene>
    <name evidence="2" type="ordered locus">CKL_2426</name>
</gene>